<name>A0ABD1U883_9LAMI</name>
<evidence type="ECO:0000313" key="3">
    <source>
        <dbReference type="Proteomes" id="UP001604277"/>
    </source>
</evidence>
<feature type="region of interest" description="Disordered" evidence="1">
    <location>
        <begin position="51"/>
        <end position="84"/>
    </location>
</feature>
<reference evidence="3" key="1">
    <citation type="submission" date="2024-07" db="EMBL/GenBank/DDBJ databases">
        <title>Two chromosome-level genome assemblies of Korean endemic species Abeliophyllum distichum and Forsythia ovata (Oleaceae).</title>
        <authorList>
            <person name="Jang H."/>
        </authorList>
    </citation>
    <scope>NUCLEOTIDE SEQUENCE [LARGE SCALE GENOMIC DNA]</scope>
</reference>
<feature type="compositionally biased region" description="Polar residues" evidence="1">
    <location>
        <begin position="74"/>
        <end position="84"/>
    </location>
</feature>
<sequence length="125" mass="14088">MDHTVVEDAVLDTRKQDQNMDRFVDYLIVNTFLGYLQFFVAEVGDQSIQDCGSQCVNKSSQSRGKLQPRRSRKSASSQSHEPQQAEFQFMLTPGIIPQHISGPDAALPRSDLLPNISFDKMVEDL</sequence>
<accession>A0ABD1U883</accession>
<feature type="compositionally biased region" description="Polar residues" evidence="1">
    <location>
        <begin position="51"/>
        <end position="64"/>
    </location>
</feature>
<keyword evidence="3" id="KW-1185">Reference proteome</keyword>
<gene>
    <name evidence="2" type="ORF">Fot_25147</name>
</gene>
<dbReference type="AlphaFoldDB" id="A0ABD1U883"/>
<organism evidence="2 3">
    <name type="scientific">Forsythia ovata</name>
    <dbReference type="NCBI Taxonomy" id="205694"/>
    <lineage>
        <taxon>Eukaryota</taxon>
        <taxon>Viridiplantae</taxon>
        <taxon>Streptophyta</taxon>
        <taxon>Embryophyta</taxon>
        <taxon>Tracheophyta</taxon>
        <taxon>Spermatophyta</taxon>
        <taxon>Magnoliopsida</taxon>
        <taxon>eudicotyledons</taxon>
        <taxon>Gunneridae</taxon>
        <taxon>Pentapetalae</taxon>
        <taxon>asterids</taxon>
        <taxon>lamiids</taxon>
        <taxon>Lamiales</taxon>
        <taxon>Oleaceae</taxon>
        <taxon>Forsythieae</taxon>
        <taxon>Forsythia</taxon>
    </lineage>
</organism>
<protein>
    <submittedName>
        <fullName evidence="2">Uncharacterized protein</fullName>
    </submittedName>
</protein>
<comment type="caution">
    <text evidence="2">The sequence shown here is derived from an EMBL/GenBank/DDBJ whole genome shotgun (WGS) entry which is preliminary data.</text>
</comment>
<dbReference type="EMBL" id="JBFOLJ010000007">
    <property type="protein sequence ID" value="KAL2521224.1"/>
    <property type="molecule type" value="Genomic_DNA"/>
</dbReference>
<proteinExistence type="predicted"/>
<evidence type="ECO:0000313" key="2">
    <source>
        <dbReference type="EMBL" id="KAL2521224.1"/>
    </source>
</evidence>
<evidence type="ECO:0000256" key="1">
    <source>
        <dbReference type="SAM" id="MobiDB-lite"/>
    </source>
</evidence>
<dbReference type="Proteomes" id="UP001604277">
    <property type="component" value="Unassembled WGS sequence"/>
</dbReference>